<proteinExistence type="inferred from homology"/>
<feature type="transmembrane region" description="Helical" evidence="7">
    <location>
        <begin position="222"/>
        <end position="247"/>
    </location>
</feature>
<dbReference type="InterPro" id="IPR004680">
    <property type="entry name" value="Cit_transptr-like_dom"/>
</dbReference>
<dbReference type="PANTHER" id="PTHR10283">
    <property type="entry name" value="SOLUTE CARRIER FAMILY 13 MEMBER"/>
    <property type="match status" value="1"/>
</dbReference>
<dbReference type="AlphaFoldDB" id="A0A9D1KYW7"/>
<gene>
    <name evidence="9" type="ORF">IAB00_05975</name>
</gene>
<feature type="transmembrane region" description="Helical" evidence="7">
    <location>
        <begin position="137"/>
        <end position="161"/>
    </location>
</feature>
<evidence type="ECO:0000256" key="2">
    <source>
        <dbReference type="ARBA" id="ARBA00006772"/>
    </source>
</evidence>
<dbReference type="GO" id="GO:0005886">
    <property type="term" value="C:plasma membrane"/>
    <property type="evidence" value="ECO:0007669"/>
    <property type="project" value="TreeGrafter"/>
</dbReference>
<feature type="transmembrane region" description="Helical" evidence="7">
    <location>
        <begin position="60"/>
        <end position="82"/>
    </location>
</feature>
<dbReference type="Pfam" id="PF03600">
    <property type="entry name" value="CitMHS"/>
    <property type="match status" value="1"/>
</dbReference>
<evidence type="ECO:0000259" key="8">
    <source>
        <dbReference type="Pfam" id="PF03600"/>
    </source>
</evidence>
<feature type="transmembrane region" description="Helical" evidence="7">
    <location>
        <begin position="181"/>
        <end position="202"/>
    </location>
</feature>
<dbReference type="Proteomes" id="UP000824124">
    <property type="component" value="Unassembled WGS sequence"/>
</dbReference>
<feature type="transmembrane region" description="Helical" evidence="7">
    <location>
        <begin position="23"/>
        <end position="40"/>
    </location>
</feature>
<feature type="transmembrane region" description="Helical" evidence="7">
    <location>
        <begin position="423"/>
        <end position="445"/>
    </location>
</feature>
<comment type="caution">
    <text evidence="9">The sequence shown here is derived from an EMBL/GenBank/DDBJ whole genome shotgun (WGS) entry which is preliminary data.</text>
</comment>
<evidence type="ECO:0000256" key="7">
    <source>
        <dbReference type="SAM" id="Phobius"/>
    </source>
</evidence>
<evidence type="ECO:0000256" key="5">
    <source>
        <dbReference type="ARBA" id="ARBA00022989"/>
    </source>
</evidence>
<accession>A0A9D1KYW7</accession>
<dbReference type="PANTHER" id="PTHR10283:SF82">
    <property type="entry name" value="SOLUTE CARRIER FAMILY 13 MEMBER 2"/>
    <property type="match status" value="1"/>
</dbReference>
<dbReference type="EMBL" id="DVMH01000029">
    <property type="protein sequence ID" value="HIU10769.1"/>
    <property type="molecule type" value="Genomic_DNA"/>
</dbReference>
<evidence type="ECO:0000313" key="10">
    <source>
        <dbReference type="Proteomes" id="UP000824124"/>
    </source>
</evidence>
<dbReference type="GO" id="GO:0022857">
    <property type="term" value="F:transmembrane transporter activity"/>
    <property type="evidence" value="ECO:0007669"/>
    <property type="project" value="TreeGrafter"/>
</dbReference>
<name>A0A9D1KYW7_9FIRM</name>
<feature type="transmembrane region" description="Helical" evidence="7">
    <location>
        <begin position="279"/>
        <end position="297"/>
    </location>
</feature>
<feature type="transmembrane region" description="Helical" evidence="7">
    <location>
        <begin position="364"/>
        <end position="393"/>
    </location>
</feature>
<evidence type="ECO:0000256" key="6">
    <source>
        <dbReference type="ARBA" id="ARBA00023136"/>
    </source>
</evidence>
<keyword evidence="3" id="KW-0813">Transport</keyword>
<keyword evidence="4 7" id="KW-0812">Transmembrane</keyword>
<evidence type="ECO:0000256" key="3">
    <source>
        <dbReference type="ARBA" id="ARBA00022448"/>
    </source>
</evidence>
<feature type="transmembrane region" description="Helical" evidence="7">
    <location>
        <begin position="94"/>
        <end position="112"/>
    </location>
</feature>
<comment type="similarity">
    <text evidence="2">Belongs to the SLC13A/DASS transporter (TC 2.A.47) family. NADC subfamily.</text>
</comment>
<comment type="subcellular location">
    <subcellularLocation>
        <location evidence="1">Membrane</location>
        <topology evidence="1">Multi-pass membrane protein</topology>
    </subcellularLocation>
</comment>
<reference evidence="9" key="1">
    <citation type="submission" date="2020-10" db="EMBL/GenBank/DDBJ databases">
        <authorList>
            <person name="Gilroy R."/>
        </authorList>
    </citation>
    <scope>NUCLEOTIDE SEQUENCE</scope>
    <source>
        <strain evidence="9">2830</strain>
    </source>
</reference>
<feature type="domain" description="Citrate transporter-like" evidence="8">
    <location>
        <begin position="59"/>
        <end position="427"/>
    </location>
</feature>
<sequence>MPTRRAHIHAPLPPHYKLNGKKAFSLVLGPLFFAACLFLLDGFEFPVQAAVGLLLWMCVWWVLLPVPVAVTAFLPIIINAFLDLVPMSSVTGKYFSEITILLLGADLLSISWEKCGLDKRLAIRALCVIGPRINQQIIVWFMLATLLSMLLPNAVVCAVMIPIAISMLKFVGETDIRQSRIAAVIMVAIAWGSGIGGLGTPLGGAMNLVAVDYFEQLTGQEYAYVSWSLHLLPMLAVICILNLALIFSIKLDKKTLPGSKDFFLAEYAKLPAMNRDEKIGLFIFCLATVLAFLRPLYASLLPGLKPAYVFLLLGMLVIITPSCKKERSSLLSWKEAEQGVLWGLLFIFAGGTALGAIITDTGAAAAIAGIVSHLNLTGGFITILVFTAFTVMLAETASNTAAAAIALPIVISVTQTAELNPIPYIYITSAAFNAAYMLPTSIRAIPLGYGLSPGFLFQHGVNQTVATIFLISVAGWLLMKFWPYFCTI</sequence>
<protein>
    <submittedName>
        <fullName evidence="9">Anion permease</fullName>
    </submittedName>
</protein>
<organism evidence="9 10">
    <name type="scientific">Candidatus Avidehalobacter gallistercoris</name>
    <dbReference type="NCBI Taxonomy" id="2840694"/>
    <lineage>
        <taxon>Bacteria</taxon>
        <taxon>Bacillati</taxon>
        <taxon>Bacillota</taxon>
        <taxon>Clostridia</taxon>
        <taxon>Eubacteriales</taxon>
        <taxon>Peptococcaceae</taxon>
        <taxon>Peptococcaceae incertae sedis</taxon>
        <taxon>Candidatus Avidehalobacter</taxon>
    </lineage>
</organism>
<evidence type="ECO:0000256" key="1">
    <source>
        <dbReference type="ARBA" id="ARBA00004141"/>
    </source>
</evidence>
<feature type="transmembrane region" description="Helical" evidence="7">
    <location>
        <begin position="340"/>
        <end position="358"/>
    </location>
</feature>
<feature type="transmembrane region" description="Helical" evidence="7">
    <location>
        <begin position="465"/>
        <end position="485"/>
    </location>
</feature>
<feature type="transmembrane region" description="Helical" evidence="7">
    <location>
        <begin position="400"/>
        <end position="417"/>
    </location>
</feature>
<reference evidence="9" key="2">
    <citation type="journal article" date="2021" name="PeerJ">
        <title>Extensive microbial diversity within the chicken gut microbiome revealed by metagenomics and culture.</title>
        <authorList>
            <person name="Gilroy R."/>
            <person name="Ravi A."/>
            <person name="Getino M."/>
            <person name="Pursley I."/>
            <person name="Horton D.L."/>
            <person name="Alikhan N.F."/>
            <person name="Baker D."/>
            <person name="Gharbi K."/>
            <person name="Hall N."/>
            <person name="Watson M."/>
            <person name="Adriaenssens E.M."/>
            <person name="Foster-Nyarko E."/>
            <person name="Jarju S."/>
            <person name="Secka A."/>
            <person name="Antonio M."/>
            <person name="Oren A."/>
            <person name="Chaudhuri R.R."/>
            <person name="La Ragione R."/>
            <person name="Hildebrand F."/>
            <person name="Pallen M.J."/>
        </authorList>
    </citation>
    <scope>NUCLEOTIDE SEQUENCE</scope>
    <source>
        <strain evidence="9">2830</strain>
    </source>
</reference>
<keyword evidence="5 7" id="KW-1133">Transmembrane helix</keyword>
<keyword evidence="6 7" id="KW-0472">Membrane</keyword>
<evidence type="ECO:0000256" key="4">
    <source>
        <dbReference type="ARBA" id="ARBA00022692"/>
    </source>
</evidence>
<evidence type="ECO:0000313" key="9">
    <source>
        <dbReference type="EMBL" id="HIU10769.1"/>
    </source>
</evidence>